<dbReference type="EMBL" id="BLAF01000004">
    <property type="protein sequence ID" value="GES17447.1"/>
    <property type="molecule type" value="Genomic_DNA"/>
</dbReference>
<organism evidence="1 2">
    <name type="scientific">Acrocarpospora pleiomorpha</name>
    <dbReference type="NCBI Taxonomy" id="90975"/>
    <lineage>
        <taxon>Bacteria</taxon>
        <taxon>Bacillati</taxon>
        <taxon>Actinomycetota</taxon>
        <taxon>Actinomycetes</taxon>
        <taxon>Streptosporangiales</taxon>
        <taxon>Streptosporangiaceae</taxon>
        <taxon>Acrocarpospora</taxon>
    </lineage>
</organism>
<proteinExistence type="predicted"/>
<gene>
    <name evidence="1" type="ORF">Aple_003420</name>
</gene>
<comment type="caution">
    <text evidence="1">The sequence shown here is derived from an EMBL/GenBank/DDBJ whole genome shotgun (WGS) entry which is preliminary data.</text>
</comment>
<protein>
    <submittedName>
        <fullName evidence="1">Uncharacterized protein</fullName>
    </submittedName>
</protein>
<dbReference type="AlphaFoldDB" id="A0A5M3X6X6"/>
<name>A0A5M3X6X6_9ACTN</name>
<evidence type="ECO:0000313" key="1">
    <source>
        <dbReference type="EMBL" id="GES17447.1"/>
    </source>
</evidence>
<evidence type="ECO:0000313" key="2">
    <source>
        <dbReference type="Proteomes" id="UP000377595"/>
    </source>
</evidence>
<sequence length="167" mass="18799">MTMPAHSTTWYDARYDMPVSQQLERYNELAAKNASARARIELVARGIYDPVRHGADDRPPLTAAEHIELLALAESIARTVRHPSNVHHALLAGVTWADIARITDSDDLTVRRNYQQWADDQYDLNQRFPDRGMTADEHVAATARAAEGIRDTFLRTATTSTDLPCDR</sequence>
<dbReference type="Proteomes" id="UP000377595">
    <property type="component" value="Unassembled WGS sequence"/>
</dbReference>
<dbReference type="RefSeq" id="WP_155342615.1">
    <property type="nucleotide sequence ID" value="NZ_BAAAHM010000001.1"/>
</dbReference>
<accession>A0A5M3X6X6</accession>
<keyword evidence="2" id="KW-1185">Reference proteome</keyword>
<reference evidence="1 2" key="1">
    <citation type="submission" date="2019-10" db="EMBL/GenBank/DDBJ databases">
        <title>Whole genome shotgun sequence of Acrocarpospora pleiomorpha NBRC 16267.</title>
        <authorList>
            <person name="Ichikawa N."/>
            <person name="Kimura A."/>
            <person name="Kitahashi Y."/>
            <person name="Komaki H."/>
            <person name="Oguchi A."/>
        </authorList>
    </citation>
    <scope>NUCLEOTIDE SEQUENCE [LARGE SCALE GENOMIC DNA]</scope>
    <source>
        <strain evidence="1 2">NBRC 16267</strain>
    </source>
</reference>
<dbReference type="OrthoDB" id="3532739at2"/>